<dbReference type="SUPFAM" id="SSF57850">
    <property type="entry name" value="RING/U-box"/>
    <property type="match status" value="1"/>
</dbReference>
<dbReference type="InterPro" id="IPR027417">
    <property type="entry name" value="P-loop_NTPase"/>
</dbReference>
<dbReference type="InterPro" id="IPR013083">
    <property type="entry name" value="Znf_RING/FYVE/PHD"/>
</dbReference>
<comment type="catalytic activity">
    <reaction evidence="16">
        <text>O-phospho-L-seryl-[protein] + H2O = L-seryl-[protein] + phosphate</text>
        <dbReference type="Rhea" id="RHEA:20629"/>
        <dbReference type="Rhea" id="RHEA-COMP:9863"/>
        <dbReference type="Rhea" id="RHEA-COMP:11604"/>
        <dbReference type="ChEBI" id="CHEBI:15377"/>
        <dbReference type="ChEBI" id="CHEBI:29999"/>
        <dbReference type="ChEBI" id="CHEBI:43474"/>
        <dbReference type="ChEBI" id="CHEBI:83421"/>
        <dbReference type="EC" id="3.1.3.16"/>
    </reaction>
</comment>
<comment type="caution">
    <text evidence="24">The sequence shown here is derived from an EMBL/GenBank/DDBJ whole genome shotgun (WGS) entry which is preliminary data.</text>
</comment>
<dbReference type="CDD" id="cd18008">
    <property type="entry name" value="DEXDc_SHPRH-like"/>
    <property type="match status" value="1"/>
</dbReference>
<dbReference type="SUPFAM" id="SSF52540">
    <property type="entry name" value="P-loop containing nucleoside triphosphate hydrolases"/>
    <property type="match status" value="2"/>
</dbReference>
<comment type="cofactor">
    <cofactor evidence="1">
        <name>Mn(2+)</name>
        <dbReference type="ChEBI" id="CHEBI:29035"/>
    </cofactor>
</comment>
<keyword evidence="14" id="KW-0904">Protein phosphatase</keyword>
<dbReference type="InterPro" id="IPR001841">
    <property type="entry name" value="Znf_RING"/>
</dbReference>
<evidence type="ECO:0000259" key="20">
    <source>
        <dbReference type="PROSITE" id="PS50089"/>
    </source>
</evidence>
<evidence type="ECO:0000256" key="1">
    <source>
        <dbReference type="ARBA" id="ARBA00001936"/>
    </source>
</evidence>
<keyword evidence="11" id="KW-0862">Zinc</keyword>
<accession>A0A3L6Q7T9</accession>
<dbReference type="InterPro" id="IPR038718">
    <property type="entry name" value="SNF2-like_sf"/>
</dbReference>
<keyword evidence="25" id="KW-1185">Reference proteome</keyword>
<dbReference type="InterPro" id="IPR001650">
    <property type="entry name" value="Helicase_C-like"/>
</dbReference>
<keyword evidence="9" id="KW-0378">Hydrolase</keyword>
<evidence type="ECO:0000256" key="3">
    <source>
        <dbReference type="ARBA" id="ARBA00006702"/>
    </source>
</evidence>
<evidence type="ECO:0000256" key="16">
    <source>
        <dbReference type="ARBA" id="ARBA00047761"/>
    </source>
</evidence>
<evidence type="ECO:0000256" key="11">
    <source>
        <dbReference type="ARBA" id="ARBA00022833"/>
    </source>
</evidence>
<dbReference type="SMART" id="SM00490">
    <property type="entry name" value="HELICc"/>
    <property type="match status" value="1"/>
</dbReference>
<dbReference type="GO" id="GO:0006281">
    <property type="term" value="P:DNA repair"/>
    <property type="evidence" value="ECO:0007669"/>
    <property type="project" value="TreeGrafter"/>
</dbReference>
<evidence type="ECO:0000256" key="6">
    <source>
        <dbReference type="ARBA" id="ARBA00022723"/>
    </source>
</evidence>
<evidence type="ECO:0000256" key="12">
    <source>
        <dbReference type="ARBA" id="ARBA00022840"/>
    </source>
</evidence>
<dbReference type="Gene3D" id="3.40.50.300">
    <property type="entry name" value="P-loop containing nucleotide triphosphate hydrolases"/>
    <property type="match status" value="1"/>
</dbReference>
<evidence type="ECO:0000256" key="18">
    <source>
        <dbReference type="PROSITE-ProRule" id="PRU00175"/>
    </source>
</evidence>
<dbReference type="PROSITE" id="PS51746">
    <property type="entry name" value="PPM_2"/>
    <property type="match status" value="1"/>
</dbReference>
<dbReference type="GO" id="GO:0004722">
    <property type="term" value="F:protein serine/threonine phosphatase activity"/>
    <property type="evidence" value="ECO:0007669"/>
    <property type="project" value="UniProtKB-EC"/>
</dbReference>
<dbReference type="PROSITE" id="PS51194">
    <property type="entry name" value="HELICASE_CTER"/>
    <property type="match status" value="1"/>
</dbReference>
<dbReference type="FunFam" id="3.60.40.10:FF:000010">
    <property type="entry name" value="Probable protein phosphatase 2C 39"/>
    <property type="match status" value="1"/>
</dbReference>
<comment type="similarity">
    <text evidence="3">Belongs to the PP2C family.</text>
</comment>
<dbReference type="GO" id="GO:0004386">
    <property type="term" value="F:helicase activity"/>
    <property type="evidence" value="ECO:0007669"/>
    <property type="project" value="UniProtKB-KW"/>
</dbReference>
<dbReference type="PANTHER" id="PTHR45626">
    <property type="entry name" value="TRANSCRIPTION TERMINATION FACTOR 2-RELATED"/>
    <property type="match status" value="1"/>
</dbReference>
<evidence type="ECO:0000256" key="5">
    <source>
        <dbReference type="ARBA" id="ARBA00013081"/>
    </source>
</evidence>
<gene>
    <name evidence="24" type="ORF">C2845_PM15G22940</name>
</gene>
<dbReference type="SMART" id="SM00332">
    <property type="entry name" value="PP2Cc"/>
    <property type="match status" value="1"/>
</dbReference>
<feature type="domain" description="PPM-type phosphatase" evidence="23">
    <location>
        <begin position="727"/>
        <end position="974"/>
    </location>
</feature>
<dbReference type="InterPro" id="IPR049730">
    <property type="entry name" value="SNF2/RAD54-like_C"/>
</dbReference>
<proteinExistence type="inferred from homology"/>
<keyword evidence="8 18" id="KW-0863">Zinc-finger</keyword>
<dbReference type="Gene3D" id="3.60.40.10">
    <property type="entry name" value="PPM-type phosphatase domain"/>
    <property type="match status" value="1"/>
</dbReference>
<feature type="domain" description="Helicase ATP-binding" evidence="21">
    <location>
        <begin position="96"/>
        <end position="310"/>
    </location>
</feature>
<keyword evidence="15" id="KW-0464">Manganese</keyword>
<evidence type="ECO:0000259" key="22">
    <source>
        <dbReference type="PROSITE" id="PS51194"/>
    </source>
</evidence>
<evidence type="ECO:0000256" key="15">
    <source>
        <dbReference type="ARBA" id="ARBA00023211"/>
    </source>
</evidence>
<feature type="domain" description="Helicase C-terminal" evidence="22">
    <location>
        <begin position="561"/>
        <end position="728"/>
    </location>
</feature>
<dbReference type="PROSITE" id="PS00518">
    <property type="entry name" value="ZF_RING_1"/>
    <property type="match status" value="1"/>
</dbReference>
<dbReference type="InterPro" id="IPR050628">
    <property type="entry name" value="SNF2_RAD54_helicase_TF"/>
</dbReference>
<dbReference type="PROSITE" id="PS50089">
    <property type="entry name" value="ZF_RING_2"/>
    <property type="match status" value="1"/>
</dbReference>
<dbReference type="PANTHER" id="PTHR45626:SF3">
    <property type="entry name" value="OS04G0629300 PROTEIN"/>
    <property type="match status" value="1"/>
</dbReference>
<sequence>MEIIDLSSDGEAIVDLCSDGEDSSSIKLCSDSEDDHDHHDFDDRFRQQPLHSLSTTSDDTNTSSNDDEPVMLDGDGFRCTHQATSYYRTSKDFPRQPMPSMDSGGILADDQGLGKTISTIALIQKERLQQSRFMSNDSECDISADDDDEEELVVDKDLRARATQSRAVKAQPKKKTGVAQRAELSVLVYHGGSRTRDPNELAEFDVVVTTYAIVSLEVPKEDNDSGINKKNAAVKAKKKKRPNNSKGGPLAMVRWFRVVLDEAHAIKRHQTQMAKACCGLSAERRWCLSGKPIQNSIDDLYSYFRFLKYEPYSNFSSFRSMIKNPVSRNATHGYKKLQTVLTIVLLRRTKKMLLDGEPIINIPPKTIQLSKIDFTKEERAFYLYLEESSRQKLKGRSKEYIQKNYVHILALLSQLRQACNHPFLLKGKQSFNHSPGLARQLPVEIAANVLENMERKAARCTICSEPLMRAVVATCGHVFCCDCVHDKLINNVSVKEKVCPASPRCGKELSPDSLLLAYALKFVLWPKLESDATTSCFTSEDQPFSICESSYTSSKIQATIDILKSVINTGNDHDAMGSIPSEIAPSKAIVFTQWSRMLDLLEHSLSSNYIEFRRLDGSMPLNVRERAVKEFNTDPEVRVIIMSLKAGNLGLNMVAACHVIMLDPWWNPSAEDQAVDRAHGIGQTRPVSVSRLIKDTVEDRILSLQFTGHGSTASGRGKGCQGQVKVCYGYNLVRGMTNHPMEDYHVADLVDVKGNELGLFAIFDGHLGDTVPAYLQKNLFSNIMKEEEFWTHTDRAITKAYEKTDQAILSHTPDLGQGGSTAVTAILVNGRKLWVANVGDSRAVLLKGGEPIQMSVDHDPNVERSVIENRGGFVSNMPGDVPRVCGQLAVSRAFGDRNLKSLLRSEPDIKVEDIDHTAELLVLASDGLWKVMNNQEVVDLAKRYKDPYAAARQLTAEALKRESKDDISCIVVRFKA</sequence>
<dbReference type="InterPro" id="IPR018957">
    <property type="entry name" value="Znf_C3HC4_RING-type"/>
</dbReference>
<evidence type="ECO:0000259" key="21">
    <source>
        <dbReference type="PROSITE" id="PS51192"/>
    </source>
</evidence>
<dbReference type="SMART" id="SM00331">
    <property type="entry name" value="PP2C_SIG"/>
    <property type="match status" value="1"/>
</dbReference>
<dbReference type="InterPro" id="IPR000330">
    <property type="entry name" value="SNF2_N"/>
</dbReference>
<evidence type="ECO:0000256" key="4">
    <source>
        <dbReference type="ARBA" id="ARBA00008438"/>
    </source>
</evidence>
<evidence type="ECO:0000256" key="9">
    <source>
        <dbReference type="ARBA" id="ARBA00022801"/>
    </source>
</evidence>
<organism evidence="24 25">
    <name type="scientific">Panicum miliaceum</name>
    <name type="common">Proso millet</name>
    <name type="synonym">Broomcorn millet</name>
    <dbReference type="NCBI Taxonomy" id="4540"/>
    <lineage>
        <taxon>Eukaryota</taxon>
        <taxon>Viridiplantae</taxon>
        <taxon>Streptophyta</taxon>
        <taxon>Embryophyta</taxon>
        <taxon>Tracheophyta</taxon>
        <taxon>Spermatophyta</taxon>
        <taxon>Magnoliopsida</taxon>
        <taxon>Liliopsida</taxon>
        <taxon>Poales</taxon>
        <taxon>Poaceae</taxon>
        <taxon>PACMAD clade</taxon>
        <taxon>Panicoideae</taxon>
        <taxon>Panicodae</taxon>
        <taxon>Paniceae</taxon>
        <taxon>Panicinae</taxon>
        <taxon>Panicum</taxon>
        <taxon>Panicum sect. Panicum</taxon>
    </lineage>
</organism>
<dbReference type="Gene3D" id="3.30.40.10">
    <property type="entry name" value="Zinc/RING finger domain, C3HC4 (zinc finger)"/>
    <property type="match status" value="1"/>
</dbReference>
<dbReference type="Gene3D" id="3.40.50.10810">
    <property type="entry name" value="Tandem AAA-ATPase domain"/>
    <property type="match status" value="1"/>
</dbReference>
<evidence type="ECO:0000256" key="2">
    <source>
        <dbReference type="ARBA" id="ARBA00001946"/>
    </source>
</evidence>
<dbReference type="GO" id="GO:0005524">
    <property type="term" value="F:ATP binding"/>
    <property type="evidence" value="ECO:0007669"/>
    <property type="project" value="UniProtKB-KW"/>
</dbReference>
<keyword evidence="7" id="KW-0547">Nucleotide-binding</keyword>
<dbReference type="SMART" id="SM00487">
    <property type="entry name" value="DEXDc"/>
    <property type="match status" value="1"/>
</dbReference>
<comment type="catalytic activity">
    <reaction evidence="17">
        <text>O-phospho-L-threonyl-[protein] + H2O = L-threonyl-[protein] + phosphate</text>
        <dbReference type="Rhea" id="RHEA:47004"/>
        <dbReference type="Rhea" id="RHEA-COMP:11060"/>
        <dbReference type="Rhea" id="RHEA-COMP:11605"/>
        <dbReference type="ChEBI" id="CHEBI:15377"/>
        <dbReference type="ChEBI" id="CHEBI:30013"/>
        <dbReference type="ChEBI" id="CHEBI:43474"/>
        <dbReference type="ChEBI" id="CHEBI:61977"/>
        <dbReference type="EC" id="3.1.3.16"/>
    </reaction>
</comment>
<evidence type="ECO:0000256" key="14">
    <source>
        <dbReference type="ARBA" id="ARBA00022912"/>
    </source>
</evidence>
<dbReference type="OrthoDB" id="675204at2759"/>
<feature type="domain" description="RING-type" evidence="20">
    <location>
        <begin position="460"/>
        <end position="500"/>
    </location>
</feature>
<dbReference type="SMART" id="SM00184">
    <property type="entry name" value="RING"/>
    <property type="match status" value="1"/>
</dbReference>
<dbReference type="InterPro" id="IPR036457">
    <property type="entry name" value="PPM-type-like_dom_sf"/>
</dbReference>
<dbReference type="InterPro" id="IPR001932">
    <property type="entry name" value="PPM-type_phosphatase-like_dom"/>
</dbReference>
<dbReference type="GO" id="GO:0008270">
    <property type="term" value="F:zinc ion binding"/>
    <property type="evidence" value="ECO:0007669"/>
    <property type="project" value="UniProtKB-KW"/>
</dbReference>
<dbReference type="CDD" id="cd18793">
    <property type="entry name" value="SF2_C_SNF"/>
    <property type="match status" value="1"/>
</dbReference>
<evidence type="ECO:0000256" key="19">
    <source>
        <dbReference type="SAM" id="MobiDB-lite"/>
    </source>
</evidence>
<dbReference type="Pfam" id="PF00176">
    <property type="entry name" value="SNF2-rel_dom"/>
    <property type="match status" value="1"/>
</dbReference>
<dbReference type="SUPFAM" id="SSF81606">
    <property type="entry name" value="PP2C-like"/>
    <property type="match status" value="1"/>
</dbReference>
<feature type="compositionally biased region" description="Basic and acidic residues" evidence="19">
    <location>
        <begin position="35"/>
        <end position="46"/>
    </location>
</feature>
<dbReference type="CDD" id="cd00143">
    <property type="entry name" value="PP2Cc"/>
    <property type="match status" value="1"/>
</dbReference>
<dbReference type="GO" id="GO:0005634">
    <property type="term" value="C:nucleus"/>
    <property type="evidence" value="ECO:0007669"/>
    <property type="project" value="TreeGrafter"/>
</dbReference>
<reference evidence="25" key="1">
    <citation type="journal article" date="2019" name="Nat. Commun.">
        <title>The genome of broomcorn millet.</title>
        <authorList>
            <person name="Zou C."/>
            <person name="Miki D."/>
            <person name="Li D."/>
            <person name="Tang Q."/>
            <person name="Xiao L."/>
            <person name="Rajput S."/>
            <person name="Deng P."/>
            <person name="Jia W."/>
            <person name="Huang R."/>
            <person name="Zhang M."/>
            <person name="Sun Y."/>
            <person name="Hu J."/>
            <person name="Fu X."/>
            <person name="Schnable P.S."/>
            <person name="Li F."/>
            <person name="Zhang H."/>
            <person name="Feng B."/>
            <person name="Zhu X."/>
            <person name="Liu R."/>
            <person name="Schnable J.C."/>
            <person name="Zhu J.-K."/>
            <person name="Zhang H."/>
        </authorList>
    </citation>
    <scope>NUCLEOTIDE SEQUENCE [LARGE SCALE GENOMIC DNA]</scope>
</reference>
<evidence type="ECO:0000259" key="23">
    <source>
        <dbReference type="PROSITE" id="PS51746"/>
    </source>
</evidence>
<evidence type="ECO:0000256" key="17">
    <source>
        <dbReference type="ARBA" id="ARBA00048336"/>
    </source>
</evidence>
<dbReference type="FunFam" id="3.40.50.10810:FF:000068">
    <property type="entry name" value="SNF2 domain-containing protein / helicase domain-containing protein / zinc finger protein-like protein"/>
    <property type="match status" value="1"/>
</dbReference>
<dbReference type="GO" id="GO:0008094">
    <property type="term" value="F:ATP-dependent activity, acting on DNA"/>
    <property type="evidence" value="ECO:0007669"/>
    <property type="project" value="TreeGrafter"/>
</dbReference>
<evidence type="ECO:0000256" key="8">
    <source>
        <dbReference type="ARBA" id="ARBA00022771"/>
    </source>
</evidence>
<evidence type="ECO:0000313" key="24">
    <source>
        <dbReference type="EMBL" id="RLM73257.1"/>
    </source>
</evidence>
<dbReference type="Pfam" id="PF00481">
    <property type="entry name" value="PP2C"/>
    <property type="match status" value="1"/>
</dbReference>
<name>A0A3L6Q7T9_PANMI</name>
<keyword evidence="6" id="KW-0479">Metal-binding</keyword>
<dbReference type="InterPro" id="IPR014001">
    <property type="entry name" value="Helicase_ATP-bd"/>
</dbReference>
<protein>
    <recommendedName>
        <fullName evidence="5">protein-serine/threonine phosphatase</fullName>
        <ecNumber evidence="5">3.1.3.16</ecNumber>
    </recommendedName>
</protein>
<dbReference type="STRING" id="4540.A0A3L6Q7T9"/>
<dbReference type="PROSITE" id="PS51192">
    <property type="entry name" value="HELICASE_ATP_BIND_1"/>
    <property type="match status" value="1"/>
</dbReference>
<evidence type="ECO:0000256" key="10">
    <source>
        <dbReference type="ARBA" id="ARBA00022806"/>
    </source>
</evidence>
<evidence type="ECO:0000256" key="7">
    <source>
        <dbReference type="ARBA" id="ARBA00022741"/>
    </source>
</evidence>
<dbReference type="AlphaFoldDB" id="A0A3L6Q7T9"/>
<feature type="region of interest" description="Disordered" evidence="19">
    <location>
        <begin position="21"/>
        <end position="73"/>
    </location>
</feature>
<dbReference type="EMBL" id="PQIB02000013">
    <property type="protein sequence ID" value="RLM73257.1"/>
    <property type="molecule type" value="Genomic_DNA"/>
</dbReference>
<dbReference type="Proteomes" id="UP000275267">
    <property type="component" value="Unassembled WGS sequence"/>
</dbReference>
<dbReference type="EC" id="3.1.3.16" evidence="5"/>
<evidence type="ECO:0000313" key="25">
    <source>
        <dbReference type="Proteomes" id="UP000275267"/>
    </source>
</evidence>
<keyword evidence="10" id="KW-0347">Helicase</keyword>
<keyword evidence="13" id="KW-0460">Magnesium</keyword>
<keyword evidence="12" id="KW-0067">ATP-binding</keyword>
<comment type="similarity">
    <text evidence="4">Belongs to the SNF2/RAD54 helicase family. RAD16 subfamily.</text>
</comment>
<dbReference type="Pfam" id="PF00271">
    <property type="entry name" value="Helicase_C"/>
    <property type="match status" value="1"/>
</dbReference>
<evidence type="ECO:0000256" key="13">
    <source>
        <dbReference type="ARBA" id="ARBA00022842"/>
    </source>
</evidence>
<dbReference type="InterPro" id="IPR017907">
    <property type="entry name" value="Znf_RING_CS"/>
</dbReference>
<dbReference type="Pfam" id="PF00097">
    <property type="entry name" value="zf-C3HC4"/>
    <property type="match status" value="1"/>
</dbReference>
<feature type="compositionally biased region" description="Low complexity" evidence="19">
    <location>
        <begin position="54"/>
        <end position="64"/>
    </location>
</feature>
<comment type="cofactor">
    <cofactor evidence="2">
        <name>Mg(2+)</name>
        <dbReference type="ChEBI" id="CHEBI:18420"/>
    </cofactor>
</comment>